<dbReference type="AlphaFoldDB" id="A0A507R317"/>
<dbReference type="GO" id="GO:0030915">
    <property type="term" value="C:Smc5-Smc6 complex"/>
    <property type="evidence" value="ECO:0007669"/>
    <property type="project" value="TreeGrafter"/>
</dbReference>
<comment type="caution">
    <text evidence="7">The sequence shown here is derived from an EMBL/GenBank/DDBJ whole genome shotgun (WGS) entry which is preliminary data.</text>
</comment>
<dbReference type="PANTHER" id="PTHR45916:SF1">
    <property type="entry name" value="STRUCTURAL MAINTENANCE OF CHROMOSOMES PROTEIN 5"/>
    <property type="match status" value="1"/>
</dbReference>
<feature type="compositionally biased region" description="Acidic residues" evidence="5">
    <location>
        <begin position="53"/>
        <end position="69"/>
    </location>
</feature>
<evidence type="ECO:0000256" key="4">
    <source>
        <dbReference type="SAM" id="Coils"/>
    </source>
</evidence>
<keyword evidence="3 4" id="KW-0175">Coiled coil</keyword>
<comment type="similarity">
    <text evidence="1">Belongs to the SMC family. SMC5 subfamily.</text>
</comment>
<dbReference type="EMBL" id="VIFY01000003">
    <property type="protein sequence ID" value="TQB77163.1"/>
    <property type="molecule type" value="Genomic_DNA"/>
</dbReference>
<dbReference type="OrthoDB" id="10254973at2759"/>
<evidence type="ECO:0000256" key="1">
    <source>
        <dbReference type="ARBA" id="ARBA00010171"/>
    </source>
</evidence>
<gene>
    <name evidence="7" type="primary">SMC5</name>
    <name evidence="7" type="ORF">MPDQ_004563</name>
</gene>
<protein>
    <recommendedName>
        <fullName evidence="2">Structural maintenance of chromosomes protein 5</fullName>
    </recommendedName>
</protein>
<name>A0A507R317_MONPU</name>
<dbReference type="SUPFAM" id="SSF52540">
    <property type="entry name" value="P-loop containing nucleoside triphosphate hydrolases"/>
    <property type="match status" value="1"/>
</dbReference>
<keyword evidence="8" id="KW-1185">Reference proteome</keyword>
<dbReference type="InterPro" id="IPR027417">
    <property type="entry name" value="P-loop_NTPase"/>
</dbReference>
<reference evidence="7 8" key="1">
    <citation type="submission" date="2019-06" db="EMBL/GenBank/DDBJ databases">
        <title>Wine fermentation using esterase from Monascus purpureus.</title>
        <authorList>
            <person name="Geng C."/>
            <person name="Zhang Y."/>
        </authorList>
    </citation>
    <scope>NUCLEOTIDE SEQUENCE [LARGE SCALE GENOMIC DNA]</scope>
    <source>
        <strain evidence="7">HQ1</strain>
    </source>
</reference>
<dbReference type="GO" id="GO:0005634">
    <property type="term" value="C:nucleus"/>
    <property type="evidence" value="ECO:0007669"/>
    <property type="project" value="TreeGrafter"/>
</dbReference>
<feature type="compositionally biased region" description="Polar residues" evidence="5">
    <location>
        <begin position="23"/>
        <end position="39"/>
    </location>
</feature>
<evidence type="ECO:0000256" key="2">
    <source>
        <dbReference type="ARBA" id="ARBA00018687"/>
    </source>
</evidence>
<sequence length="1195" mass="135804">MSSSATVPHRRRRRVEDDEDETPAQSMPSSQSQTPNRTRNSNKRPRVESSPESNDEEEESVNTDDDNEDIYSTSQAITTRSSVTQTDSTQETSTQRAGKSSSLTNGLASEVNGYKPGSIVRIKLTDFVTYTSAEFFPGPKLNMVIGPNGTGKSTLVCAICLGLGWGPQHLGRAKDPGEFVKHGCREATIEIELARSPKHRRNPVVCRTIKRDGNKSTFTVNGQTASRAQVLKLAQSFSIQIDNLCQFLPQDKVSEFAALTPVELLHSTQRAAAGPEMVKFHDDLKKLRAEQKKLQLDNKGDRDLLANLESRQEMQRSDVERMRQRAQIKKKIQLLELSRPVVRYKDHHAVVKAAKQNRERVLRESKELEEALEPALKEVKAKEDYTWKLDEAVKHQKRIVENADGAASQLAKNIEQYEDSIKDLNSQIDAEKKSLLNHRQEASKITQTINKLKRQLNEEPVELDIDSYNEKIREKRRHMRELETRAQEIKDRKRPLMDKLNQRSGQIKQAEQRLTNMDSQTGRQEAKLENLSQDSLKAYRWLLENQDRFEKEVFGPPIVCCSVKDPKYADVVESLFQRTDFIVFTTQSKEDFRTLQKALNTELRLSDVAIRTCSVPLERFQPPMSEQELKALGFQGWAKDFLSGPEPVLAMFCSENRLHQTPVTLRDISDTEYNRMESGPISSWIAGKHSYQVIRRGEYGPGAVSTRVRQVRPAKIWTSQPVDASVKQQLESDIHTWKQELNEVQEKIDADKELLTRLGREHQATDRERIEVEQEKSAKQTALINYKAIPEKINQQESKKKDVERFFERIKTRVIDIRNQQDQISIEKAEAAMDYAKSVEELRQQYEQLVKLEVHHIEALSDLEVLRERNSEYRARLDAKRAELDEASRNSKAASELGRQLLHEARKVTGSIAENHPELKELLPTLANHTMDQLDADIDSEKARLELTQGGNSNVIKEFEERERHIAALRSKLTDFQNSLNGFQEAIDEVRGTWEPKLDSLVQKISDAFSDSFARIGCAGQVSLDKPEDEDGPDFEQWSIQIHVKFRENENLSLLDSHRQSGGERAVSTIFYLMALQSLSASPFRVVDEINQGMDPRNERMVHERLVDIACGDSITGNGGHGGGQYFLITPKLLNGLAYKPGMKVLCIVSGEHMPEDYDLVDFGRVIRRMREIAGKGKGRALEMRGGNAGVGVSA</sequence>
<evidence type="ECO:0000259" key="6">
    <source>
        <dbReference type="Pfam" id="PF02463"/>
    </source>
</evidence>
<dbReference type="PANTHER" id="PTHR45916">
    <property type="entry name" value="STRUCTURAL MAINTENANCE OF CHROMOSOMES PROTEIN 5"/>
    <property type="match status" value="1"/>
</dbReference>
<evidence type="ECO:0000256" key="5">
    <source>
        <dbReference type="SAM" id="MobiDB-lite"/>
    </source>
</evidence>
<dbReference type="GO" id="GO:0000724">
    <property type="term" value="P:double-strand break repair via homologous recombination"/>
    <property type="evidence" value="ECO:0007669"/>
    <property type="project" value="TreeGrafter"/>
</dbReference>
<dbReference type="Gene3D" id="3.40.50.300">
    <property type="entry name" value="P-loop containing nucleotide triphosphate hydrolases"/>
    <property type="match status" value="2"/>
</dbReference>
<dbReference type="Proteomes" id="UP000319663">
    <property type="component" value="Unassembled WGS sequence"/>
</dbReference>
<feature type="coiled-coil region" evidence="4">
    <location>
        <begin position="832"/>
        <end position="897"/>
    </location>
</feature>
<dbReference type="InterPro" id="IPR003395">
    <property type="entry name" value="RecF/RecN/SMC_N"/>
</dbReference>
<organism evidence="7 8">
    <name type="scientific">Monascus purpureus</name>
    <name type="common">Red mold</name>
    <name type="synonym">Monascus anka</name>
    <dbReference type="NCBI Taxonomy" id="5098"/>
    <lineage>
        <taxon>Eukaryota</taxon>
        <taxon>Fungi</taxon>
        <taxon>Dikarya</taxon>
        <taxon>Ascomycota</taxon>
        <taxon>Pezizomycotina</taxon>
        <taxon>Eurotiomycetes</taxon>
        <taxon>Eurotiomycetidae</taxon>
        <taxon>Eurotiales</taxon>
        <taxon>Aspergillaceae</taxon>
        <taxon>Monascus</taxon>
    </lineage>
</organism>
<accession>A0A507R317</accession>
<feature type="region of interest" description="Disordered" evidence="5">
    <location>
        <begin position="1"/>
        <end position="112"/>
    </location>
</feature>
<evidence type="ECO:0000313" key="8">
    <source>
        <dbReference type="Proteomes" id="UP000319663"/>
    </source>
</evidence>
<feature type="domain" description="RecF/RecN/SMC N-terminal" evidence="6">
    <location>
        <begin position="119"/>
        <end position="1106"/>
    </location>
</feature>
<dbReference type="GO" id="GO:0003697">
    <property type="term" value="F:single-stranded DNA binding"/>
    <property type="evidence" value="ECO:0007669"/>
    <property type="project" value="TreeGrafter"/>
</dbReference>
<feature type="compositionally biased region" description="Polar residues" evidence="5">
    <location>
        <begin position="96"/>
        <end position="107"/>
    </location>
</feature>
<evidence type="ECO:0000256" key="3">
    <source>
        <dbReference type="ARBA" id="ARBA00023054"/>
    </source>
</evidence>
<evidence type="ECO:0000313" key="7">
    <source>
        <dbReference type="EMBL" id="TQB77163.1"/>
    </source>
</evidence>
<dbReference type="STRING" id="5098.A0A507R317"/>
<feature type="coiled-coil region" evidence="4">
    <location>
        <begin position="351"/>
        <end position="527"/>
    </location>
</feature>
<feature type="compositionally biased region" description="Polar residues" evidence="5">
    <location>
        <begin position="70"/>
        <end position="80"/>
    </location>
</feature>
<proteinExistence type="inferred from homology"/>
<dbReference type="Pfam" id="PF02463">
    <property type="entry name" value="SMC_N"/>
    <property type="match status" value="1"/>
</dbReference>
<feature type="compositionally biased region" description="Low complexity" evidence="5">
    <location>
        <begin position="81"/>
        <end position="95"/>
    </location>
</feature>
<feature type="coiled-coil region" evidence="4">
    <location>
        <begin position="727"/>
        <end position="761"/>
    </location>
</feature>